<dbReference type="CDD" id="cd17040">
    <property type="entry name" value="Ubl_MoaD_like"/>
    <property type="match status" value="1"/>
</dbReference>
<comment type="caution">
    <text evidence="1">The sequence shown here is derived from an EMBL/GenBank/DDBJ whole genome shotgun (WGS) entry which is preliminary data.</text>
</comment>
<accession>A0A5M7BVY4</accession>
<evidence type="ECO:0000313" key="1">
    <source>
        <dbReference type="EMBL" id="KAA5833593.1"/>
    </source>
</evidence>
<proteinExistence type="predicted"/>
<dbReference type="AlphaFoldDB" id="A0A5M7BVY4"/>
<dbReference type="EMBL" id="VWPH01000006">
    <property type="protein sequence ID" value="KAA5833593.1"/>
    <property type="molecule type" value="Genomic_DNA"/>
</dbReference>
<reference evidence="1 2" key="1">
    <citation type="submission" date="2019-09" db="EMBL/GenBank/DDBJ databases">
        <title>Draft genome sequence of the thermophilic Saccharopolyspora hirsuta VKM Ac-666T.</title>
        <authorList>
            <person name="Lobastova T.G."/>
            <person name="Fokina V."/>
            <person name="Bragin E.Y."/>
            <person name="Shtratnikova V.Y."/>
            <person name="Starodumova I.P."/>
            <person name="Tarlachkov S.V."/>
            <person name="Donova M.V."/>
        </authorList>
    </citation>
    <scope>NUCLEOTIDE SEQUENCE [LARGE SCALE GENOMIC DNA]</scope>
    <source>
        <strain evidence="1 2">VKM Ac-666</strain>
    </source>
</reference>
<dbReference type="RefSeq" id="WP_150067280.1">
    <property type="nucleotide sequence ID" value="NZ_VWPH01000006.1"/>
</dbReference>
<evidence type="ECO:0000313" key="2">
    <source>
        <dbReference type="Proteomes" id="UP000323946"/>
    </source>
</evidence>
<keyword evidence="2" id="KW-1185">Reference proteome</keyword>
<organism evidence="1 2">
    <name type="scientific">Saccharopolyspora hirsuta</name>
    <dbReference type="NCBI Taxonomy" id="1837"/>
    <lineage>
        <taxon>Bacteria</taxon>
        <taxon>Bacillati</taxon>
        <taxon>Actinomycetota</taxon>
        <taxon>Actinomycetes</taxon>
        <taxon>Pseudonocardiales</taxon>
        <taxon>Pseudonocardiaceae</taxon>
        <taxon>Saccharopolyspora</taxon>
    </lineage>
</organism>
<dbReference type="OrthoDB" id="121049at2"/>
<dbReference type="SMR" id="A0A5M7BVY4"/>
<dbReference type="Gene3D" id="3.10.20.30">
    <property type="match status" value="1"/>
</dbReference>
<name>A0A5M7BVY4_SACHI</name>
<dbReference type="InterPro" id="IPR012675">
    <property type="entry name" value="Beta-grasp_dom_sf"/>
</dbReference>
<sequence>MIRVRIPNHLRTLAGIADREVVLDVDGEPTQRTVLDALEAQYPALRGTVRDRETKQRRAFIRFFACEQDLSHESPDAPLPAEVAAGKEPYLIVGAMAGG</sequence>
<dbReference type="Proteomes" id="UP000323946">
    <property type="component" value="Unassembled WGS sequence"/>
</dbReference>
<protein>
    <submittedName>
        <fullName evidence="1">MoaD/ThiS family protein</fullName>
    </submittedName>
</protein>
<gene>
    <name evidence="1" type="ORF">F1721_15085</name>
</gene>